<dbReference type="InParanoid" id="A0A1B4XCU9"/>
<dbReference type="Proteomes" id="UP000243180">
    <property type="component" value="Chromosome"/>
</dbReference>
<evidence type="ECO:0000313" key="1">
    <source>
        <dbReference type="EMBL" id="BAV32596.1"/>
    </source>
</evidence>
<dbReference type="KEGG" id="slim:SCL_0274"/>
<dbReference type="EMBL" id="AP014879">
    <property type="protein sequence ID" value="BAV32596.1"/>
    <property type="molecule type" value="Genomic_DNA"/>
</dbReference>
<reference evidence="1 2" key="1">
    <citation type="submission" date="2015-05" db="EMBL/GenBank/DDBJ databases">
        <title>Complete genome sequence of a sulfur-oxidizing gammaproteobacterium strain HA5.</title>
        <authorList>
            <person name="Miura A."/>
            <person name="Kojima H."/>
            <person name="Fukui M."/>
        </authorList>
    </citation>
    <scope>NUCLEOTIDE SEQUENCE [LARGE SCALE GENOMIC DNA]</scope>
    <source>
        <strain evidence="1 2">HA5</strain>
    </source>
</reference>
<sequence>MPRDLLRDGFVPLRGVPQQTVLVEFDFQPFLYLGHVRLLSGFPEDGVSYKFIMRPIPERRADTDTTGVGFSGWCPPNG</sequence>
<proteinExistence type="predicted"/>
<evidence type="ECO:0000313" key="2">
    <source>
        <dbReference type="Proteomes" id="UP000243180"/>
    </source>
</evidence>
<dbReference type="AlphaFoldDB" id="A0A1B4XCU9"/>
<accession>A0A1B4XCU9</accession>
<name>A0A1B4XCU9_9GAMM</name>
<protein>
    <submittedName>
        <fullName evidence="1">Uncharacterized protein</fullName>
    </submittedName>
</protein>
<organism evidence="1 2">
    <name type="scientific">Sulfuricaulis limicola</name>
    <dbReference type="NCBI Taxonomy" id="1620215"/>
    <lineage>
        <taxon>Bacteria</taxon>
        <taxon>Pseudomonadati</taxon>
        <taxon>Pseudomonadota</taxon>
        <taxon>Gammaproteobacteria</taxon>
        <taxon>Acidiferrobacterales</taxon>
        <taxon>Acidiferrobacteraceae</taxon>
        <taxon>Sulfuricaulis</taxon>
    </lineage>
</organism>
<keyword evidence="2" id="KW-1185">Reference proteome</keyword>
<gene>
    <name evidence="1" type="ORF">SCL_0274</name>
</gene>